<dbReference type="Pfam" id="PF06687">
    <property type="entry name" value="SUR7"/>
    <property type="match status" value="1"/>
</dbReference>
<dbReference type="PANTHER" id="PTHR36414">
    <property type="entry name" value="PROTEIN SUR7"/>
    <property type="match status" value="1"/>
</dbReference>
<feature type="transmembrane region" description="Helical" evidence="2">
    <location>
        <begin position="190"/>
        <end position="213"/>
    </location>
</feature>
<dbReference type="Proteomes" id="UP000799441">
    <property type="component" value="Unassembled WGS sequence"/>
</dbReference>
<dbReference type="InterPro" id="IPR009571">
    <property type="entry name" value="SUR7/Rim9-like_fungi"/>
</dbReference>
<dbReference type="GO" id="GO:0045121">
    <property type="term" value="C:membrane raft"/>
    <property type="evidence" value="ECO:0007669"/>
    <property type="project" value="TreeGrafter"/>
</dbReference>
<feature type="transmembrane region" description="Helical" evidence="2">
    <location>
        <begin position="7"/>
        <end position="28"/>
    </location>
</feature>
<feature type="region of interest" description="Disordered" evidence="1">
    <location>
        <begin position="216"/>
        <end position="253"/>
    </location>
</feature>
<feature type="compositionally biased region" description="Basic and acidic residues" evidence="1">
    <location>
        <begin position="241"/>
        <end position="253"/>
    </location>
</feature>
<dbReference type="GO" id="GO:0032185">
    <property type="term" value="P:septin cytoskeleton organization"/>
    <property type="evidence" value="ECO:0007669"/>
    <property type="project" value="TreeGrafter"/>
</dbReference>
<keyword evidence="2" id="KW-1133">Transmembrane helix</keyword>
<dbReference type="GO" id="GO:0005938">
    <property type="term" value="C:cell cortex"/>
    <property type="evidence" value="ECO:0007669"/>
    <property type="project" value="TreeGrafter"/>
</dbReference>
<dbReference type="OrthoDB" id="5419460at2759"/>
<dbReference type="GO" id="GO:0030866">
    <property type="term" value="P:cortical actin cytoskeleton organization"/>
    <property type="evidence" value="ECO:0007669"/>
    <property type="project" value="TreeGrafter"/>
</dbReference>
<sequence>MAIARPILSIVSLVILAGGIVMAFFVILSGTTYGSPENQIYFLQSTTNRVTGGTDVRNPTRWTFFALCSEVNGKNTDCRSPSPALPFDPPRNFQTQDGVPDAFIGTHHYYYLSRFMFAFYLIAIFFAVVAFFISALALCTRLGAYLTGLTVAIAMFFQALAASLMTAWTVQGRNHFNSSGETAGLGVKAYGFTWAAFACYLICTVLFCVGGSVSKDKSAKKTSYFGRKRSTRSRGSFIDSESQRRVKDEYGSD</sequence>
<dbReference type="GO" id="GO:0005886">
    <property type="term" value="C:plasma membrane"/>
    <property type="evidence" value="ECO:0007669"/>
    <property type="project" value="InterPro"/>
</dbReference>
<organism evidence="3 4">
    <name type="scientific">Polychaeton citri CBS 116435</name>
    <dbReference type="NCBI Taxonomy" id="1314669"/>
    <lineage>
        <taxon>Eukaryota</taxon>
        <taxon>Fungi</taxon>
        <taxon>Dikarya</taxon>
        <taxon>Ascomycota</taxon>
        <taxon>Pezizomycotina</taxon>
        <taxon>Dothideomycetes</taxon>
        <taxon>Dothideomycetidae</taxon>
        <taxon>Capnodiales</taxon>
        <taxon>Capnodiaceae</taxon>
        <taxon>Polychaeton</taxon>
    </lineage>
</organism>
<proteinExistence type="predicted"/>
<evidence type="ECO:0000256" key="1">
    <source>
        <dbReference type="SAM" id="MobiDB-lite"/>
    </source>
</evidence>
<dbReference type="GO" id="GO:0006897">
    <property type="term" value="P:endocytosis"/>
    <property type="evidence" value="ECO:0007669"/>
    <property type="project" value="TreeGrafter"/>
</dbReference>
<name>A0A9P4QH13_9PEZI</name>
<accession>A0A9P4QH13</accession>
<feature type="transmembrane region" description="Helical" evidence="2">
    <location>
        <begin position="117"/>
        <end position="138"/>
    </location>
</feature>
<evidence type="ECO:0000313" key="4">
    <source>
        <dbReference type="Proteomes" id="UP000799441"/>
    </source>
</evidence>
<evidence type="ECO:0000313" key="3">
    <source>
        <dbReference type="EMBL" id="KAF2724746.1"/>
    </source>
</evidence>
<keyword evidence="4" id="KW-1185">Reference proteome</keyword>
<evidence type="ECO:0000256" key="2">
    <source>
        <dbReference type="SAM" id="Phobius"/>
    </source>
</evidence>
<keyword evidence="2" id="KW-0812">Transmembrane</keyword>
<gene>
    <name evidence="3" type="ORF">K431DRAFT_281698</name>
</gene>
<keyword evidence="2" id="KW-0472">Membrane</keyword>
<reference evidence="3" key="1">
    <citation type="journal article" date="2020" name="Stud. Mycol.">
        <title>101 Dothideomycetes genomes: a test case for predicting lifestyles and emergence of pathogens.</title>
        <authorList>
            <person name="Haridas S."/>
            <person name="Albert R."/>
            <person name="Binder M."/>
            <person name="Bloem J."/>
            <person name="Labutti K."/>
            <person name="Salamov A."/>
            <person name="Andreopoulos B."/>
            <person name="Baker S."/>
            <person name="Barry K."/>
            <person name="Bills G."/>
            <person name="Bluhm B."/>
            <person name="Cannon C."/>
            <person name="Castanera R."/>
            <person name="Culley D."/>
            <person name="Daum C."/>
            <person name="Ezra D."/>
            <person name="Gonzalez J."/>
            <person name="Henrissat B."/>
            <person name="Kuo A."/>
            <person name="Liang C."/>
            <person name="Lipzen A."/>
            <person name="Lutzoni F."/>
            <person name="Magnuson J."/>
            <person name="Mondo S."/>
            <person name="Nolan M."/>
            <person name="Ohm R."/>
            <person name="Pangilinan J."/>
            <person name="Park H.-J."/>
            <person name="Ramirez L."/>
            <person name="Alfaro M."/>
            <person name="Sun H."/>
            <person name="Tritt A."/>
            <person name="Yoshinaga Y."/>
            <person name="Zwiers L.-H."/>
            <person name="Turgeon B."/>
            <person name="Goodwin S."/>
            <person name="Spatafora J."/>
            <person name="Crous P."/>
            <person name="Grigoriev I."/>
        </authorList>
    </citation>
    <scope>NUCLEOTIDE SEQUENCE</scope>
    <source>
        <strain evidence="3">CBS 116435</strain>
    </source>
</reference>
<feature type="transmembrane region" description="Helical" evidence="2">
    <location>
        <begin position="145"/>
        <end position="170"/>
    </location>
</feature>
<dbReference type="GO" id="GO:0031505">
    <property type="term" value="P:fungal-type cell wall organization"/>
    <property type="evidence" value="ECO:0007669"/>
    <property type="project" value="TreeGrafter"/>
</dbReference>
<comment type="caution">
    <text evidence="3">The sequence shown here is derived from an EMBL/GenBank/DDBJ whole genome shotgun (WGS) entry which is preliminary data.</text>
</comment>
<dbReference type="AlphaFoldDB" id="A0A9P4QH13"/>
<protein>
    <submittedName>
        <fullName evidence="3">SUR7-domain-containing protein</fullName>
    </submittedName>
</protein>
<dbReference type="PANTHER" id="PTHR36414:SF1">
    <property type="entry name" value="PROTEIN SUR7"/>
    <property type="match status" value="1"/>
</dbReference>
<dbReference type="EMBL" id="MU003770">
    <property type="protein sequence ID" value="KAF2724746.1"/>
    <property type="molecule type" value="Genomic_DNA"/>
</dbReference>